<evidence type="ECO:0000256" key="1">
    <source>
        <dbReference type="ARBA" id="ARBA00010634"/>
    </source>
</evidence>
<dbReference type="InterPro" id="IPR007428">
    <property type="entry name" value="MlaA"/>
</dbReference>
<feature type="signal peptide" evidence="3">
    <location>
        <begin position="1"/>
        <end position="25"/>
    </location>
</feature>
<feature type="chain" id="PRO_5013145182" evidence="3">
    <location>
        <begin position="26"/>
        <end position="272"/>
    </location>
</feature>
<dbReference type="RefSeq" id="WP_089413321.1">
    <property type="nucleotide sequence ID" value="NZ_FZQA01000009.1"/>
</dbReference>
<proteinExistence type="inferred from homology"/>
<evidence type="ECO:0000256" key="3">
    <source>
        <dbReference type="SAM" id="SignalP"/>
    </source>
</evidence>
<evidence type="ECO:0000256" key="2">
    <source>
        <dbReference type="ARBA" id="ARBA00022729"/>
    </source>
</evidence>
<keyword evidence="4" id="KW-0449">Lipoprotein</keyword>
<evidence type="ECO:0000313" key="5">
    <source>
        <dbReference type="Proteomes" id="UP000198346"/>
    </source>
</evidence>
<dbReference type="GO" id="GO:0016020">
    <property type="term" value="C:membrane"/>
    <property type="evidence" value="ECO:0007669"/>
    <property type="project" value="InterPro"/>
</dbReference>
<organism evidence="4 5">
    <name type="scientific">Amphiplicatus metriothermophilus</name>
    <dbReference type="NCBI Taxonomy" id="1519374"/>
    <lineage>
        <taxon>Bacteria</taxon>
        <taxon>Pseudomonadati</taxon>
        <taxon>Pseudomonadota</taxon>
        <taxon>Alphaproteobacteria</taxon>
        <taxon>Parvularculales</taxon>
        <taxon>Parvularculaceae</taxon>
        <taxon>Amphiplicatus</taxon>
    </lineage>
</organism>
<evidence type="ECO:0000313" key="4">
    <source>
        <dbReference type="EMBL" id="SNT75747.1"/>
    </source>
</evidence>
<name>A0A239Q1E0_9PROT</name>
<dbReference type="PRINTS" id="PR01805">
    <property type="entry name" value="VACJLIPOPROT"/>
</dbReference>
<reference evidence="4 5" key="1">
    <citation type="submission" date="2017-07" db="EMBL/GenBank/DDBJ databases">
        <authorList>
            <person name="Sun Z.S."/>
            <person name="Albrecht U."/>
            <person name="Echele G."/>
            <person name="Lee C.C."/>
        </authorList>
    </citation>
    <scope>NUCLEOTIDE SEQUENCE [LARGE SCALE GENOMIC DNA]</scope>
    <source>
        <strain evidence="4 5">CGMCC 1.12710</strain>
    </source>
</reference>
<gene>
    <name evidence="4" type="ORF">SAMN06297382_2897</name>
</gene>
<dbReference type="Proteomes" id="UP000198346">
    <property type="component" value="Unassembled WGS sequence"/>
</dbReference>
<dbReference type="PANTHER" id="PTHR30035:SF3">
    <property type="entry name" value="INTERMEMBRANE PHOSPHOLIPID TRANSPORT SYSTEM LIPOPROTEIN MLAA"/>
    <property type="match status" value="1"/>
</dbReference>
<dbReference type="GO" id="GO:0120010">
    <property type="term" value="P:intermembrane phospholipid transfer"/>
    <property type="evidence" value="ECO:0007669"/>
    <property type="project" value="TreeGrafter"/>
</dbReference>
<protein>
    <submittedName>
        <fullName evidence="4">Phospholipid-binding lipoprotein MlaA</fullName>
    </submittedName>
</protein>
<dbReference type="EMBL" id="FZQA01000009">
    <property type="protein sequence ID" value="SNT75747.1"/>
    <property type="molecule type" value="Genomic_DNA"/>
</dbReference>
<accession>A0A239Q1E0</accession>
<comment type="similarity">
    <text evidence="1">Belongs to the MlaA family.</text>
</comment>
<sequence>MRGRAFKAAAAAVMGAALSIAPAGAQIGVGDVETATEELERAAENAAAQNTVDPWEGFNRRSFHVYLFLDETILVPAAKAYRAVTPKKGRKGIRNFLDNAQSPVVLVNDILQGEFKRAGDTLGRFVINSTIGFGGFADPAGRMGIPKHTEDFGQTLAVWGVPSGPFLMLPIFGPTTLRDGVGLGVDVAIDPLFHVETQAANRARYSRFVATAVSRREPLIEPLDDIQEKSLDYYASLRSFYLQARKREIANGRTSYEDLPDIGEYEEFDGLE</sequence>
<keyword evidence="5" id="KW-1185">Reference proteome</keyword>
<dbReference type="Pfam" id="PF04333">
    <property type="entry name" value="MlaA"/>
    <property type="match status" value="1"/>
</dbReference>
<dbReference type="OrthoDB" id="9785326at2"/>
<dbReference type="PANTHER" id="PTHR30035">
    <property type="entry name" value="LIPOPROTEIN VACJ-RELATED"/>
    <property type="match status" value="1"/>
</dbReference>
<dbReference type="AlphaFoldDB" id="A0A239Q1E0"/>
<keyword evidence="2 3" id="KW-0732">Signal</keyword>